<protein>
    <submittedName>
        <fullName evidence="2">Uncharacterized protein</fullName>
    </submittedName>
</protein>
<evidence type="ECO:0000313" key="2">
    <source>
        <dbReference type="EMBL" id="KAK7520379.1"/>
    </source>
</evidence>
<keyword evidence="3" id="KW-1185">Reference proteome</keyword>
<evidence type="ECO:0000256" key="1">
    <source>
        <dbReference type="SAM" id="MobiDB-lite"/>
    </source>
</evidence>
<name>A0ABR1KS69_9PEZI</name>
<proteinExistence type="predicted"/>
<feature type="region of interest" description="Disordered" evidence="1">
    <location>
        <begin position="257"/>
        <end position="310"/>
    </location>
</feature>
<accession>A0ABR1KS69</accession>
<dbReference type="Proteomes" id="UP001363622">
    <property type="component" value="Unassembled WGS sequence"/>
</dbReference>
<reference evidence="2 3" key="1">
    <citation type="submission" date="2024-04" db="EMBL/GenBank/DDBJ databases">
        <title>Phyllosticta paracitricarpa is synonymous to the EU quarantine fungus P. citricarpa based on phylogenomic analyses.</title>
        <authorList>
            <consortium name="Lawrence Berkeley National Laboratory"/>
            <person name="Van Ingen-Buijs V.A."/>
            <person name="Van Westerhoven A.C."/>
            <person name="Haridas S."/>
            <person name="Skiadas P."/>
            <person name="Martin F."/>
            <person name="Groenewald J.Z."/>
            <person name="Crous P.W."/>
            <person name="Seidl M.F."/>
        </authorList>
    </citation>
    <scope>NUCLEOTIDE SEQUENCE [LARGE SCALE GENOMIC DNA]</scope>
    <source>
        <strain evidence="2 3">CBS 123371</strain>
    </source>
</reference>
<comment type="caution">
    <text evidence="2">The sequence shown here is derived from an EMBL/GenBank/DDBJ whole genome shotgun (WGS) entry which is preliminary data.</text>
</comment>
<evidence type="ECO:0000313" key="3">
    <source>
        <dbReference type="Proteomes" id="UP001363622"/>
    </source>
</evidence>
<sequence>MDHSLTQATLPSIHLRTHQTLFTDSQSHPQAVQDKMELNSLNNEYMFSTGPTSLNPHDQRQASQLSVTHPTSRSGIAAFRARLVAEINALRANAARESRRADLAHVAHVDKPATRTLFVRLSQLAVLDARFPPPPPFPHVAAAAAQQRAAEAGDTGEFDVPQSRCEWSWIEAGLNPNFAYEGPWGPKTVNVVDATTTKTTTMAPSLSAAGAAVDLLERPVSPKTVVDFPPRARVRSSTLGGGRQQPPRRSFKRFYAARGSAGPAARMPPQALDPTLPPSVPSQRVQRPVQRPRKNSVWQAKERGTDCGVM</sequence>
<dbReference type="EMBL" id="JBBPHU010000003">
    <property type="protein sequence ID" value="KAK7520379.1"/>
    <property type="molecule type" value="Genomic_DNA"/>
</dbReference>
<organism evidence="2 3">
    <name type="scientific">Phyllosticta citriasiana</name>
    <dbReference type="NCBI Taxonomy" id="595635"/>
    <lineage>
        <taxon>Eukaryota</taxon>
        <taxon>Fungi</taxon>
        <taxon>Dikarya</taxon>
        <taxon>Ascomycota</taxon>
        <taxon>Pezizomycotina</taxon>
        <taxon>Dothideomycetes</taxon>
        <taxon>Dothideomycetes incertae sedis</taxon>
        <taxon>Botryosphaeriales</taxon>
        <taxon>Phyllostictaceae</taxon>
        <taxon>Phyllosticta</taxon>
    </lineage>
</organism>
<gene>
    <name evidence="2" type="ORF">IWZ03DRAFT_135625</name>
</gene>
<feature type="compositionally biased region" description="Basic and acidic residues" evidence="1">
    <location>
        <begin position="300"/>
        <end position="310"/>
    </location>
</feature>